<evidence type="ECO:0000259" key="3">
    <source>
        <dbReference type="Pfam" id="PF08241"/>
    </source>
</evidence>
<dbReference type="Pfam" id="PF08241">
    <property type="entry name" value="Methyltransf_11"/>
    <property type="match status" value="1"/>
</dbReference>
<evidence type="ECO:0000256" key="2">
    <source>
        <dbReference type="SAM" id="MobiDB-lite"/>
    </source>
</evidence>
<dbReference type="PANTHER" id="PTHR44068:SF11">
    <property type="entry name" value="GERANYL DIPHOSPHATE 2-C-METHYLTRANSFERASE"/>
    <property type="match status" value="1"/>
</dbReference>
<organism evidence="4">
    <name type="scientific">Boseongicola sp. SB0664_bin_43</name>
    <dbReference type="NCBI Taxonomy" id="2604844"/>
    <lineage>
        <taxon>Bacteria</taxon>
        <taxon>Pseudomonadati</taxon>
        <taxon>Pseudomonadota</taxon>
        <taxon>Alphaproteobacteria</taxon>
        <taxon>Rhodobacterales</taxon>
        <taxon>Paracoccaceae</taxon>
        <taxon>Boseongicola</taxon>
    </lineage>
</organism>
<dbReference type="GO" id="GO:0008757">
    <property type="term" value="F:S-adenosylmethionine-dependent methyltransferase activity"/>
    <property type="evidence" value="ECO:0007669"/>
    <property type="project" value="InterPro"/>
</dbReference>
<proteinExistence type="predicted"/>
<name>A0A6B0Y4F2_9RHOB</name>
<dbReference type="InterPro" id="IPR029063">
    <property type="entry name" value="SAM-dependent_MTases_sf"/>
</dbReference>
<gene>
    <name evidence="4" type="ORF">F4Y60_12370</name>
</gene>
<keyword evidence="1 4" id="KW-0808">Transferase</keyword>
<dbReference type="InterPro" id="IPR013216">
    <property type="entry name" value="Methyltransf_11"/>
</dbReference>
<dbReference type="EMBL" id="VXRY01000507">
    <property type="protein sequence ID" value="MXY34853.1"/>
    <property type="molecule type" value="Genomic_DNA"/>
</dbReference>
<dbReference type="InterPro" id="IPR050447">
    <property type="entry name" value="Erg6_SMT_methyltransf"/>
</dbReference>
<accession>A0A6B0Y4F2</accession>
<dbReference type="SUPFAM" id="SSF53335">
    <property type="entry name" value="S-adenosyl-L-methionine-dependent methyltransferases"/>
    <property type="match status" value="1"/>
</dbReference>
<feature type="domain" description="Methyltransferase type 11" evidence="3">
    <location>
        <begin position="128"/>
        <end position="223"/>
    </location>
</feature>
<dbReference type="GO" id="GO:0032259">
    <property type="term" value="P:methylation"/>
    <property type="evidence" value="ECO:0007669"/>
    <property type="project" value="UniProtKB-KW"/>
</dbReference>
<comment type="caution">
    <text evidence="4">The sequence shown here is derived from an EMBL/GenBank/DDBJ whole genome shotgun (WGS) entry which is preliminary data.</text>
</comment>
<sequence length="343" mass="37903">MATTTRSGMRRAAPLRDSQPFGHARKWVAGHGNGCCASRDAAVPQGDPSRRERMSPGQRDWSEGTEEERSVADLYAGLTELVSVKGSERLSIHRGLWGPDTETDAEGLDRAKRTLVQGCHLGPGQHVLDAGCGVGGTAIFLAETHGVRVTGLTNCEPQVAVARRFAHERGVADLVEFKYGDFMELPFPDATLDVVLNHESLCYAVDKLAYLQGVYRVLKPGGRWQSLDAELAIRNGPLPERHDALLAALEWNWRLPPYRSWRDVLSMVEEAGFTTIEAQDLTSEALPSTDRIRRRYLLLSFLNPQIRDINPAFQEAMDGSVCFADGLSEGLFKYRLISATRPT</sequence>
<dbReference type="PANTHER" id="PTHR44068">
    <property type="entry name" value="ZGC:194242"/>
    <property type="match status" value="1"/>
</dbReference>
<protein>
    <submittedName>
        <fullName evidence="4">Methyltransferase domain-containing protein</fullName>
    </submittedName>
</protein>
<dbReference type="Gene3D" id="3.40.50.150">
    <property type="entry name" value="Vaccinia Virus protein VP39"/>
    <property type="match status" value="1"/>
</dbReference>
<evidence type="ECO:0000313" key="4">
    <source>
        <dbReference type="EMBL" id="MXY34853.1"/>
    </source>
</evidence>
<feature type="region of interest" description="Disordered" evidence="2">
    <location>
        <begin position="36"/>
        <end position="69"/>
    </location>
</feature>
<reference evidence="4" key="1">
    <citation type="submission" date="2019-09" db="EMBL/GenBank/DDBJ databases">
        <title>Characterisation of the sponge microbiome using genome-centric metagenomics.</title>
        <authorList>
            <person name="Engelberts J.P."/>
            <person name="Robbins S.J."/>
            <person name="De Goeij J.M."/>
            <person name="Aranda M."/>
            <person name="Bell S.C."/>
            <person name="Webster N.S."/>
        </authorList>
    </citation>
    <scope>NUCLEOTIDE SEQUENCE</scope>
    <source>
        <strain evidence="4">SB0664_bin_43</strain>
    </source>
</reference>
<dbReference type="AlphaFoldDB" id="A0A6B0Y4F2"/>
<dbReference type="CDD" id="cd02440">
    <property type="entry name" value="AdoMet_MTases"/>
    <property type="match status" value="1"/>
</dbReference>
<keyword evidence="4" id="KW-0489">Methyltransferase</keyword>
<evidence type="ECO:0000256" key="1">
    <source>
        <dbReference type="ARBA" id="ARBA00022679"/>
    </source>
</evidence>